<protein>
    <submittedName>
        <fullName evidence="2">Uncharacterized protein</fullName>
    </submittedName>
</protein>
<evidence type="ECO:0000313" key="3">
    <source>
        <dbReference type="Proteomes" id="UP000269721"/>
    </source>
</evidence>
<sequence length="231" mass="25364">MVPGRADAKPTNDSFPVEQSQSIKKCESVCIEEVVHLISVMDEVPGDSQVTHFAVFFFALIHFPGESHRDEFTSSVVAGSVIGPQPDAGVQLVFVRGAVGGREQAHHLPKTPRTDVEPTTDSISLSLGPHRLHGFLGARVNHMKGFLAHTFTDTPILPVRAGCFRPPQLQRTKPTTRPSRPSPTSAVPSALAPLELWRLRIRKYFDGKSIDKNLFHEPDILPGPVRAMLDN</sequence>
<name>A0A4P9W0W6_9FUNG</name>
<proteinExistence type="predicted"/>
<organism evidence="2 3">
    <name type="scientific">Blyttiomyces helicus</name>
    <dbReference type="NCBI Taxonomy" id="388810"/>
    <lineage>
        <taxon>Eukaryota</taxon>
        <taxon>Fungi</taxon>
        <taxon>Fungi incertae sedis</taxon>
        <taxon>Chytridiomycota</taxon>
        <taxon>Chytridiomycota incertae sedis</taxon>
        <taxon>Chytridiomycetes</taxon>
        <taxon>Chytridiomycetes incertae sedis</taxon>
        <taxon>Blyttiomyces</taxon>
    </lineage>
</organism>
<gene>
    <name evidence="2" type="ORF">BDK51DRAFT_50748</name>
</gene>
<accession>A0A4P9W0W6</accession>
<feature type="compositionally biased region" description="Low complexity" evidence="1">
    <location>
        <begin position="171"/>
        <end position="185"/>
    </location>
</feature>
<dbReference type="AlphaFoldDB" id="A0A4P9W0W6"/>
<dbReference type="EMBL" id="ML000237">
    <property type="protein sequence ID" value="RKO84328.1"/>
    <property type="molecule type" value="Genomic_DNA"/>
</dbReference>
<evidence type="ECO:0000313" key="2">
    <source>
        <dbReference type="EMBL" id="RKO84328.1"/>
    </source>
</evidence>
<reference evidence="3" key="1">
    <citation type="journal article" date="2018" name="Nat. Microbiol.">
        <title>Leveraging single-cell genomics to expand the fungal tree of life.</title>
        <authorList>
            <person name="Ahrendt S.R."/>
            <person name="Quandt C.A."/>
            <person name="Ciobanu D."/>
            <person name="Clum A."/>
            <person name="Salamov A."/>
            <person name="Andreopoulos B."/>
            <person name="Cheng J.F."/>
            <person name="Woyke T."/>
            <person name="Pelin A."/>
            <person name="Henrissat B."/>
            <person name="Reynolds N.K."/>
            <person name="Benny G.L."/>
            <person name="Smith M.E."/>
            <person name="James T.Y."/>
            <person name="Grigoriev I.V."/>
        </authorList>
    </citation>
    <scope>NUCLEOTIDE SEQUENCE [LARGE SCALE GENOMIC DNA]</scope>
</reference>
<evidence type="ECO:0000256" key="1">
    <source>
        <dbReference type="SAM" id="MobiDB-lite"/>
    </source>
</evidence>
<feature type="region of interest" description="Disordered" evidence="1">
    <location>
        <begin position="166"/>
        <end position="187"/>
    </location>
</feature>
<dbReference type="Proteomes" id="UP000269721">
    <property type="component" value="Unassembled WGS sequence"/>
</dbReference>
<keyword evidence="3" id="KW-1185">Reference proteome</keyword>